<dbReference type="PANTHER" id="PTHR12751:SF18">
    <property type="entry name" value="PHOSPHATASE AND ACTIN REGULATOR 1"/>
    <property type="match status" value="1"/>
</dbReference>
<keyword evidence="3" id="KW-1185">Reference proteome</keyword>
<feature type="region of interest" description="Disordered" evidence="1">
    <location>
        <begin position="159"/>
        <end position="519"/>
    </location>
</feature>
<feature type="compositionally biased region" description="Low complexity" evidence="1">
    <location>
        <begin position="455"/>
        <end position="467"/>
    </location>
</feature>
<feature type="compositionally biased region" description="Polar residues" evidence="1">
    <location>
        <begin position="224"/>
        <end position="234"/>
    </location>
</feature>
<feature type="region of interest" description="Disordered" evidence="1">
    <location>
        <begin position="559"/>
        <end position="688"/>
    </location>
</feature>
<dbReference type="EMBL" id="CP141887">
    <property type="protein sequence ID" value="WRT68212.1"/>
    <property type="molecule type" value="Genomic_DNA"/>
</dbReference>
<dbReference type="PANTHER" id="PTHR12751">
    <property type="entry name" value="PHOSPHATASE AND ACTIN REGULATOR PHACTR"/>
    <property type="match status" value="1"/>
</dbReference>
<evidence type="ECO:0000256" key="1">
    <source>
        <dbReference type="SAM" id="MobiDB-lite"/>
    </source>
</evidence>
<feature type="compositionally biased region" description="Polar residues" evidence="1">
    <location>
        <begin position="282"/>
        <end position="302"/>
    </location>
</feature>
<gene>
    <name evidence="2" type="ORF">IL334_005187</name>
</gene>
<feature type="compositionally biased region" description="Low complexity" evidence="1">
    <location>
        <begin position="45"/>
        <end position="55"/>
    </location>
</feature>
<feature type="compositionally biased region" description="Basic and acidic residues" evidence="1">
    <location>
        <begin position="421"/>
        <end position="432"/>
    </location>
</feature>
<evidence type="ECO:0000313" key="2">
    <source>
        <dbReference type="EMBL" id="WRT68212.1"/>
    </source>
</evidence>
<evidence type="ECO:0000313" key="3">
    <source>
        <dbReference type="Proteomes" id="UP001329825"/>
    </source>
</evidence>
<name>A0ABZ1D2G7_9TREE</name>
<feature type="compositionally biased region" description="Low complexity" evidence="1">
    <location>
        <begin position="208"/>
        <end position="223"/>
    </location>
</feature>
<dbReference type="GeneID" id="87957318"/>
<feature type="compositionally biased region" description="Polar residues" evidence="1">
    <location>
        <begin position="655"/>
        <end position="686"/>
    </location>
</feature>
<feature type="compositionally biased region" description="Low complexity" evidence="1">
    <location>
        <begin position="26"/>
        <end position="35"/>
    </location>
</feature>
<feature type="compositionally biased region" description="Basic and acidic residues" evidence="1">
    <location>
        <begin position="634"/>
        <end position="643"/>
    </location>
</feature>
<feature type="region of interest" description="Disordered" evidence="1">
    <location>
        <begin position="1"/>
        <end position="79"/>
    </location>
</feature>
<proteinExistence type="predicted"/>
<reference evidence="2 3" key="1">
    <citation type="submission" date="2024-01" db="EMBL/GenBank/DDBJ databases">
        <title>Comparative genomics of Cryptococcus and Kwoniella reveals pathogenesis evolution and contrasting modes of karyotype evolution via chromosome fusion or intercentromeric recombination.</title>
        <authorList>
            <person name="Coelho M.A."/>
            <person name="David-Palma M."/>
            <person name="Shea T."/>
            <person name="Bowers K."/>
            <person name="McGinley-Smith S."/>
            <person name="Mohammad A.W."/>
            <person name="Gnirke A."/>
            <person name="Yurkov A.M."/>
            <person name="Nowrousian M."/>
            <person name="Sun S."/>
            <person name="Cuomo C.A."/>
            <person name="Heitman J."/>
        </authorList>
    </citation>
    <scope>NUCLEOTIDE SEQUENCE [LARGE SCALE GENOMIC DNA]</scope>
    <source>
        <strain evidence="2">CBS 11374</strain>
    </source>
</reference>
<sequence>MAAVMQPSTHRPPSMDRAPSFDQPRSRSTPPFTSPYDSSAPHVRTNSTSSSSNASPYNQPFTGVSSAGGSSYFPPNHHHQQQMYNVGLGVQQQSWTSNPVPATAFYNPPFNSFPNPNQQPQHIFHNHNQNQSHQQFQQSQADFAAWANAYQHMVMASVQNSSHQGSTGGQTPPVTTDHSNHDARRRTSSGPGGQHFTNGKGNAGYFDSQSQPRQSSVQPQQQQDYSNVTTSSVQAPPKAQQQQQQQSYHPYKRGPSNKPSREQLPRSTSMPSGLQEPVTAIPRSSSGSIPQEQPRTQPSQAPRAQPASIPVEKQREAHVPPIEAIVPPPKIGDHSRTNSSGSERSGAREIPVSAPRTSSPAPPRATAIPSRASTPLHPGPITNATNTPMGSRSSPLSQPASTPEPTDKMVKTGGLKGRLRKALDKDSKKEQRFAPPPAPAPVPVSKQSLPPKHYTTPSESSTRSATPPATPPQDFRAPSAPFTMNPAAMGSEISLAETERTATVGGEQKEKGKRSLFRMKNMSTDNISLSSTVSSASMMIRKMGSIGKLARRNSLMGISRIFKDKPKEGEDAALPEKDAKKKKEKKNKKGKGEAAPAAISHATAESDRLNEDDDRALAGLSPAAKLARQHTLKSRAEATHKDISPISGGTGEPTWDQNTTTRQAPNGSLPSLASVGASMSNPNGSTAPEVVRVHHSQAPTVVHAVAVTDQEYDSEDDSSEGETVEDVTMTLAKTRLSAEADAEFQATWGNAWIDRAAIPKKGILKSISSYSKEDEANANRQRSNSAHHTTFKTPPGPLAQLPSSNPALLDGLVHPSPQVDPTYDPFSPSFSPFDTPAPPVSANTDSIYANPSHNSSAPALSILGHNAIHKPPQTRAMTAPIRRRIDWAPECAVYQTYDSGTYDRRSEPATCNRLTPELAMAIKQELNAFKLEMPVHPSSKKYTHYFAW</sequence>
<feature type="compositionally biased region" description="Basic and acidic residues" evidence="1">
    <location>
        <begin position="561"/>
        <end position="581"/>
    </location>
</feature>
<dbReference type="Proteomes" id="UP001329825">
    <property type="component" value="Chromosome 7"/>
</dbReference>
<protein>
    <recommendedName>
        <fullName evidence="4">Protein BNI4</fullName>
    </recommendedName>
</protein>
<feature type="compositionally biased region" description="Polar residues" evidence="1">
    <location>
        <begin position="1"/>
        <end position="11"/>
    </location>
</feature>
<dbReference type="RefSeq" id="XP_062792952.1">
    <property type="nucleotide sequence ID" value="XM_062936901.1"/>
</dbReference>
<feature type="compositionally biased region" description="Polar residues" evidence="1">
    <location>
        <begin position="382"/>
        <end position="404"/>
    </location>
</feature>
<feature type="compositionally biased region" description="Polar residues" evidence="1">
    <location>
        <begin position="778"/>
        <end position="792"/>
    </location>
</feature>
<feature type="compositionally biased region" description="Polar residues" evidence="1">
    <location>
        <begin position="56"/>
        <end position="69"/>
    </location>
</feature>
<feature type="compositionally biased region" description="Polar residues" evidence="1">
    <location>
        <begin position="159"/>
        <end position="177"/>
    </location>
</feature>
<accession>A0ABZ1D2G7</accession>
<feature type="region of interest" description="Disordered" evidence="1">
    <location>
        <begin position="774"/>
        <end position="799"/>
    </location>
</feature>
<evidence type="ECO:0008006" key="4">
    <source>
        <dbReference type="Google" id="ProtNLM"/>
    </source>
</evidence>
<organism evidence="2 3">
    <name type="scientific">Kwoniella shivajii</name>
    <dbReference type="NCBI Taxonomy" id="564305"/>
    <lineage>
        <taxon>Eukaryota</taxon>
        <taxon>Fungi</taxon>
        <taxon>Dikarya</taxon>
        <taxon>Basidiomycota</taxon>
        <taxon>Agaricomycotina</taxon>
        <taxon>Tremellomycetes</taxon>
        <taxon>Tremellales</taxon>
        <taxon>Cryptococcaceae</taxon>
        <taxon>Kwoniella</taxon>
    </lineage>
</organism>
<feature type="compositionally biased region" description="Low complexity" evidence="1">
    <location>
        <begin position="353"/>
        <end position="373"/>
    </location>
</feature>